<dbReference type="OrthoDB" id="3450280at2"/>
<dbReference type="EMBL" id="SRID01000614">
    <property type="protein sequence ID" value="TGA84278.1"/>
    <property type="molecule type" value="Genomic_DNA"/>
</dbReference>
<feature type="compositionally biased region" description="Basic and acidic residues" evidence="1">
    <location>
        <begin position="326"/>
        <end position="337"/>
    </location>
</feature>
<organism evidence="2 3">
    <name type="scientific">Streptomyces palmae</name>
    <dbReference type="NCBI Taxonomy" id="1701085"/>
    <lineage>
        <taxon>Bacteria</taxon>
        <taxon>Bacillati</taxon>
        <taxon>Actinomycetota</taxon>
        <taxon>Actinomycetes</taxon>
        <taxon>Kitasatosporales</taxon>
        <taxon>Streptomycetaceae</taxon>
        <taxon>Streptomyces</taxon>
    </lineage>
</organism>
<evidence type="ECO:0008006" key="4">
    <source>
        <dbReference type="Google" id="ProtNLM"/>
    </source>
</evidence>
<protein>
    <recommendedName>
        <fullName evidence="4">Aromatic ring-opening dioxygenase LigA</fullName>
    </recommendedName>
</protein>
<gene>
    <name evidence="2" type="ORF">E4099_31515</name>
</gene>
<evidence type="ECO:0000256" key="1">
    <source>
        <dbReference type="SAM" id="MobiDB-lite"/>
    </source>
</evidence>
<feature type="region of interest" description="Disordered" evidence="1">
    <location>
        <begin position="305"/>
        <end position="337"/>
    </location>
</feature>
<dbReference type="Proteomes" id="UP000297948">
    <property type="component" value="Unassembled WGS sequence"/>
</dbReference>
<comment type="caution">
    <text evidence="2">The sequence shown here is derived from an EMBL/GenBank/DDBJ whole genome shotgun (WGS) entry which is preliminary data.</text>
</comment>
<dbReference type="InterPro" id="IPR045998">
    <property type="entry name" value="DUF5954"/>
</dbReference>
<sequence>MLDDWKRRLDAVHAELVSADDPVAWVTEADAVNASQRYPHLVLRGPVFGVAVQDPAVGPEWRLLLPVVDGMPQQARDGLQSHLFFKAKDDTDDPAVRRELMAAVAVLEREPANEVEALGARYRVVRGDEFAREGKDGLEPPRPTDREPADRTWGGNRRTPSPDVGFVCDPGRDDGLMAAALKLSLRDFAYTGSRFTAEMRADSRRAAAAYPDIALLPIGFGVAENDGTGWRQRGAMMPTPHDARDLLYNGMSEIWPVLYRFDEDEKAAYTKVAEEFRAAGHANEARMGDTLYRICRIERLVRCGPDGPEPARASDADEYGPMKMHPSMDEDGTLHYD</sequence>
<keyword evidence="3" id="KW-1185">Reference proteome</keyword>
<dbReference type="AlphaFoldDB" id="A0A4Z0FR29"/>
<feature type="compositionally biased region" description="Basic and acidic residues" evidence="1">
    <location>
        <begin position="132"/>
        <end position="150"/>
    </location>
</feature>
<accession>A0A4Z0FR29</accession>
<feature type="region of interest" description="Disordered" evidence="1">
    <location>
        <begin position="132"/>
        <end position="166"/>
    </location>
</feature>
<name>A0A4Z0FR29_9ACTN</name>
<dbReference type="Pfam" id="PF19379">
    <property type="entry name" value="DUF5954"/>
    <property type="match status" value="1"/>
</dbReference>
<evidence type="ECO:0000313" key="3">
    <source>
        <dbReference type="Proteomes" id="UP000297948"/>
    </source>
</evidence>
<proteinExistence type="predicted"/>
<reference evidence="2 3" key="1">
    <citation type="submission" date="2019-03" db="EMBL/GenBank/DDBJ databases">
        <authorList>
            <person name="Gonzalez-Pimentel J.L."/>
        </authorList>
    </citation>
    <scope>NUCLEOTIDE SEQUENCE [LARGE SCALE GENOMIC DNA]</scope>
    <source>
        <strain evidence="2 3">JCM 31289</strain>
    </source>
</reference>
<dbReference type="RefSeq" id="WP_135342512.1">
    <property type="nucleotide sequence ID" value="NZ_JBHLTX010000053.1"/>
</dbReference>
<evidence type="ECO:0000313" key="2">
    <source>
        <dbReference type="EMBL" id="TGA84278.1"/>
    </source>
</evidence>